<evidence type="ECO:0000256" key="1">
    <source>
        <dbReference type="SAM" id="Phobius"/>
    </source>
</evidence>
<dbReference type="STRING" id="1121291.SAMN02745134_00388"/>
<evidence type="ECO:0008006" key="4">
    <source>
        <dbReference type="Google" id="ProtNLM"/>
    </source>
</evidence>
<reference evidence="2 3" key="1">
    <citation type="submission" date="2017-04" db="EMBL/GenBank/DDBJ databases">
        <authorList>
            <person name="Afonso C.L."/>
            <person name="Miller P.J."/>
            <person name="Scott M.A."/>
            <person name="Spackman E."/>
            <person name="Goraichik I."/>
            <person name="Dimitrov K.M."/>
            <person name="Suarez D.L."/>
            <person name="Swayne D.E."/>
        </authorList>
    </citation>
    <scope>NUCLEOTIDE SEQUENCE [LARGE SCALE GENOMIC DNA]</scope>
    <source>
        <strain evidence="2 3">DSM 12555</strain>
    </source>
</reference>
<dbReference type="InterPro" id="IPR012902">
    <property type="entry name" value="N_methyl_site"/>
</dbReference>
<gene>
    <name evidence="2" type="ORF">SAMN02745134_00388</name>
</gene>
<name>A0A1W1X134_9CLOT</name>
<dbReference type="OrthoDB" id="1935107at2"/>
<keyword evidence="1" id="KW-0812">Transmembrane</keyword>
<evidence type="ECO:0000313" key="3">
    <source>
        <dbReference type="Proteomes" id="UP000192468"/>
    </source>
</evidence>
<keyword evidence="1" id="KW-1133">Transmembrane helix</keyword>
<keyword evidence="3" id="KW-1185">Reference proteome</keyword>
<evidence type="ECO:0000313" key="2">
    <source>
        <dbReference type="EMBL" id="SMC17615.1"/>
    </source>
</evidence>
<dbReference type="Proteomes" id="UP000192468">
    <property type="component" value="Unassembled WGS sequence"/>
</dbReference>
<organism evidence="2 3">
    <name type="scientific">Clostridium acidisoli DSM 12555</name>
    <dbReference type="NCBI Taxonomy" id="1121291"/>
    <lineage>
        <taxon>Bacteria</taxon>
        <taxon>Bacillati</taxon>
        <taxon>Bacillota</taxon>
        <taxon>Clostridia</taxon>
        <taxon>Eubacteriales</taxon>
        <taxon>Clostridiaceae</taxon>
        <taxon>Clostridium</taxon>
    </lineage>
</organism>
<dbReference type="Pfam" id="PF07963">
    <property type="entry name" value="N_methyl"/>
    <property type="match status" value="1"/>
</dbReference>
<proteinExistence type="predicted"/>
<dbReference type="RefSeq" id="WP_084113576.1">
    <property type="nucleotide sequence ID" value="NZ_FWXH01000002.1"/>
</dbReference>
<sequence length="151" mass="17526">MLKLNNKNNGFTIIEVVCSFTVFTIIFLLAMTIKLCTIKLELYNNELEKYNVYAKDIKTEILDNISNDDINKLIADGNVYIPSEEINDISFKQNNIINLFEGHEPTKMPYVELKGLDKDNIYLEKINVILYAKIQGKNEEINTEFFKGNYK</sequence>
<dbReference type="AlphaFoldDB" id="A0A1W1X134"/>
<protein>
    <recommendedName>
        <fullName evidence="4">Prepilin-type N-terminal cleavage/methylation domain-containing protein</fullName>
    </recommendedName>
</protein>
<dbReference type="EMBL" id="FWXH01000002">
    <property type="protein sequence ID" value="SMC17615.1"/>
    <property type="molecule type" value="Genomic_DNA"/>
</dbReference>
<feature type="transmembrane region" description="Helical" evidence="1">
    <location>
        <begin position="12"/>
        <end position="33"/>
    </location>
</feature>
<keyword evidence="1" id="KW-0472">Membrane</keyword>
<accession>A0A1W1X134</accession>